<dbReference type="Pfam" id="PF00038">
    <property type="entry name" value="Filament"/>
    <property type="match status" value="2"/>
</dbReference>
<name>A0A0N5A832_9BILA</name>
<reference evidence="8" key="1">
    <citation type="submission" date="2017-02" db="UniProtKB">
        <authorList>
            <consortium name="WormBaseParasite"/>
        </authorList>
    </citation>
    <scope>IDENTIFICATION</scope>
</reference>
<evidence type="ECO:0000256" key="2">
    <source>
        <dbReference type="ARBA" id="ARBA00023054"/>
    </source>
</evidence>
<dbReference type="Proteomes" id="UP000046393">
    <property type="component" value="Unplaced"/>
</dbReference>
<dbReference type="SUPFAM" id="SSF64593">
    <property type="entry name" value="Intermediate filament protein, coiled coil region"/>
    <property type="match status" value="2"/>
</dbReference>
<evidence type="ECO:0000259" key="6">
    <source>
        <dbReference type="PROSITE" id="PS51842"/>
    </source>
</evidence>
<dbReference type="PANTHER" id="PTHR45721">
    <property type="entry name" value="LAMIN DM0-RELATED"/>
    <property type="match status" value="1"/>
</dbReference>
<evidence type="ECO:0000313" key="7">
    <source>
        <dbReference type="Proteomes" id="UP000046393"/>
    </source>
</evidence>
<dbReference type="GO" id="GO:0051664">
    <property type="term" value="P:nuclear pore localization"/>
    <property type="evidence" value="ECO:0007669"/>
    <property type="project" value="TreeGrafter"/>
</dbReference>
<dbReference type="Gene3D" id="1.20.5.170">
    <property type="match status" value="1"/>
</dbReference>
<dbReference type="GO" id="GO:0006998">
    <property type="term" value="P:nuclear envelope organization"/>
    <property type="evidence" value="ECO:0007669"/>
    <property type="project" value="TreeGrafter"/>
</dbReference>
<dbReference type="Pfam" id="PF00932">
    <property type="entry name" value="LTD"/>
    <property type="match status" value="1"/>
</dbReference>
<proteinExistence type="predicted"/>
<feature type="region of interest" description="Disordered" evidence="4">
    <location>
        <begin position="1"/>
        <end position="36"/>
    </location>
</feature>
<dbReference type="GO" id="GO:0090435">
    <property type="term" value="P:protein localization to nuclear envelope"/>
    <property type="evidence" value="ECO:0007669"/>
    <property type="project" value="TreeGrafter"/>
</dbReference>
<dbReference type="Gene3D" id="1.20.5.1160">
    <property type="entry name" value="Vasodilator-stimulated phosphoprotein"/>
    <property type="match status" value="1"/>
</dbReference>
<dbReference type="GO" id="GO:0005652">
    <property type="term" value="C:nuclear lamina"/>
    <property type="evidence" value="ECO:0007669"/>
    <property type="project" value="TreeGrafter"/>
</dbReference>
<dbReference type="Gene3D" id="1.20.5.500">
    <property type="entry name" value="Single helix bin"/>
    <property type="match status" value="1"/>
</dbReference>
<dbReference type="GO" id="GO:0031507">
    <property type="term" value="P:heterochromatin formation"/>
    <property type="evidence" value="ECO:0007669"/>
    <property type="project" value="TreeGrafter"/>
</dbReference>
<dbReference type="Gene3D" id="2.60.40.1260">
    <property type="entry name" value="Lamin Tail domain"/>
    <property type="match status" value="1"/>
</dbReference>
<dbReference type="GO" id="GO:0005200">
    <property type="term" value="F:structural constituent of cytoskeleton"/>
    <property type="evidence" value="ECO:0007669"/>
    <property type="project" value="TreeGrafter"/>
</dbReference>
<feature type="coiled-coil region" evidence="3">
    <location>
        <begin position="144"/>
        <end position="224"/>
    </location>
</feature>
<dbReference type="PANTHER" id="PTHR45721:SF12">
    <property type="entry name" value="INTERMEDIATE FILAMENT PROTEIN IFA-1"/>
    <property type="match status" value="1"/>
</dbReference>
<feature type="coiled-coil region" evidence="3">
    <location>
        <begin position="292"/>
        <end position="386"/>
    </location>
</feature>
<feature type="domain" description="LTD" evidence="5">
    <location>
        <begin position="421"/>
        <end position="539"/>
    </location>
</feature>
<evidence type="ECO:0000256" key="4">
    <source>
        <dbReference type="SAM" id="MobiDB-lite"/>
    </source>
</evidence>
<feature type="domain" description="IF rod" evidence="6">
    <location>
        <begin position="34"/>
        <end position="387"/>
    </location>
</feature>
<dbReference type="AlphaFoldDB" id="A0A0N5A832"/>
<evidence type="ECO:0000256" key="3">
    <source>
        <dbReference type="SAM" id="Coils"/>
    </source>
</evidence>
<dbReference type="FunFam" id="1.20.5.170:FF:000058">
    <property type="entry name" value="Intermediate filament protein B"/>
    <property type="match status" value="1"/>
</dbReference>
<dbReference type="InterPro" id="IPR001322">
    <property type="entry name" value="Lamin_tail_dom"/>
</dbReference>
<dbReference type="GO" id="GO:0007097">
    <property type="term" value="P:nuclear migration"/>
    <property type="evidence" value="ECO:0007669"/>
    <property type="project" value="TreeGrafter"/>
</dbReference>
<protein>
    <submittedName>
        <fullName evidence="8">Intermediate filament tail domain protein</fullName>
    </submittedName>
</protein>
<keyword evidence="2 3" id="KW-0175">Coiled coil</keyword>
<feature type="compositionally biased region" description="Basic and acidic residues" evidence="4">
    <location>
        <begin position="27"/>
        <end position="36"/>
    </location>
</feature>
<dbReference type="PROSITE" id="PS51841">
    <property type="entry name" value="LTD"/>
    <property type="match status" value="1"/>
</dbReference>
<dbReference type="InterPro" id="IPR039008">
    <property type="entry name" value="IF_rod_dom"/>
</dbReference>
<dbReference type="InterPro" id="IPR036415">
    <property type="entry name" value="Lamin_tail_dom_sf"/>
</dbReference>
<organism evidence="7 8">
    <name type="scientific">Syphacia muris</name>
    <dbReference type="NCBI Taxonomy" id="451379"/>
    <lineage>
        <taxon>Eukaryota</taxon>
        <taxon>Metazoa</taxon>
        <taxon>Ecdysozoa</taxon>
        <taxon>Nematoda</taxon>
        <taxon>Chromadorea</taxon>
        <taxon>Rhabditida</taxon>
        <taxon>Spirurina</taxon>
        <taxon>Oxyuridomorpha</taxon>
        <taxon>Oxyuroidea</taxon>
        <taxon>Oxyuridae</taxon>
        <taxon>Syphacia</taxon>
    </lineage>
</organism>
<dbReference type="SMART" id="SM01391">
    <property type="entry name" value="Filament"/>
    <property type="match status" value="1"/>
</dbReference>
<dbReference type="WBParaSite" id="SMUV_0000021201-mRNA-1">
    <property type="protein sequence ID" value="SMUV_0000021201-mRNA-1"/>
    <property type="gene ID" value="SMUV_0000021201"/>
</dbReference>
<keyword evidence="7" id="KW-1185">Reference proteome</keyword>
<evidence type="ECO:0000256" key="1">
    <source>
        <dbReference type="ARBA" id="ARBA00022754"/>
    </source>
</evidence>
<dbReference type="STRING" id="451379.A0A0N5A832"/>
<dbReference type="PROSITE" id="PS51842">
    <property type="entry name" value="IF_ROD_2"/>
    <property type="match status" value="1"/>
</dbReference>
<dbReference type="GO" id="GO:0005882">
    <property type="term" value="C:intermediate filament"/>
    <property type="evidence" value="ECO:0007669"/>
    <property type="project" value="UniProtKB-KW"/>
</dbReference>
<evidence type="ECO:0000259" key="5">
    <source>
        <dbReference type="PROSITE" id="PS51841"/>
    </source>
</evidence>
<evidence type="ECO:0000313" key="8">
    <source>
        <dbReference type="WBParaSite" id="SMUV_0000021201-mRNA-1"/>
    </source>
</evidence>
<accession>A0A0N5A832</accession>
<keyword evidence="1" id="KW-0403">Intermediate filament</keyword>
<dbReference type="SUPFAM" id="SSF74853">
    <property type="entry name" value="Lamin A/C globular tail domain"/>
    <property type="match status" value="1"/>
</dbReference>
<feature type="coiled-coil region" evidence="3">
    <location>
        <begin position="81"/>
        <end position="115"/>
    </location>
</feature>
<sequence length="546" mass="63483">MNLKSFQFGPDRRRTMSSSSQHAATSIRDEREREKKEISELNDRFASYIEKVRFLDAQNRKMIADLKMFSARIGSNASTSQKMHEAELEMAKKIIADTEAERLKAEVDIPKLSEEIIQYQKRYNDVVRARQTDRNEIVNLIIKFSELDGERNLLRRRIEEVEDEVKMLKKDNYNLASMQSRLASDREQESLARIDAESRIQMLREELEFTRREQELELKDLQASMVRDTTTENREYFKSELANAIRGIREEYDNLVVTNRNDMEKWYKVKMQEFQSSVSRKALEQNYVEEEVKRLRTQFSDIRTKVANFEEKNSFLSKQVIDMNNQLEDEQKRYELALEEREKSIQKLREESEALVQEFQRLLDTKETLEQEILTYRELLEGEETRAGLRRIIQQDTKETLKEAERITSEGGTSDVKVITNKITFHGTSKGQISIQETSIDGKFIVLANSSKTNEISIGGWKIKRNIDNTKDVEIKLPEKLVLSPMKTVKIWANNQGGTNNPPSSIVISEMNNFGSGWFGKTVLINAEGEEVAEHIQKCTPAMVGN</sequence>